<evidence type="ECO:0000256" key="1">
    <source>
        <dbReference type="SAM" id="Phobius"/>
    </source>
</evidence>
<evidence type="ECO:0000313" key="3">
    <source>
        <dbReference type="Proteomes" id="UP001215598"/>
    </source>
</evidence>
<sequence>MRGGEGRPALQRERRVRQLLVAVALTFTFALHLQLVTLSIAQLPLPIAIPLSFSFALGATGGPGCLGAFMGALYIDDGSDYELLLEAARVGQMAARTGTHFLLLAIPWIHIPVGRAASCFVCGWLLLLLKMWLLGG</sequence>
<accession>A0AAD7J9H7</accession>
<keyword evidence="1" id="KW-0812">Transmembrane</keyword>
<feature type="transmembrane region" description="Helical" evidence="1">
    <location>
        <begin position="115"/>
        <end position="134"/>
    </location>
</feature>
<gene>
    <name evidence="2" type="ORF">B0H16DRAFT_1534149</name>
</gene>
<feature type="transmembrane region" description="Helical" evidence="1">
    <location>
        <begin position="47"/>
        <end position="75"/>
    </location>
</feature>
<keyword evidence="3" id="KW-1185">Reference proteome</keyword>
<organism evidence="2 3">
    <name type="scientific">Mycena metata</name>
    <dbReference type="NCBI Taxonomy" id="1033252"/>
    <lineage>
        <taxon>Eukaryota</taxon>
        <taxon>Fungi</taxon>
        <taxon>Dikarya</taxon>
        <taxon>Basidiomycota</taxon>
        <taxon>Agaricomycotina</taxon>
        <taxon>Agaricomycetes</taxon>
        <taxon>Agaricomycetidae</taxon>
        <taxon>Agaricales</taxon>
        <taxon>Marasmiineae</taxon>
        <taxon>Mycenaceae</taxon>
        <taxon>Mycena</taxon>
    </lineage>
</organism>
<proteinExistence type="predicted"/>
<keyword evidence="1" id="KW-0472">Membrane</keyword>
<comment type="caution">
    <text evidence="2">The sequence shown here is derived from an EMBL/GenBank/DDBJ whole genome shotgun (WGS) entry which is preliminary data.</text>
</comment>
<dbReference type="EMBL" id="JARKIB010000040">
    <property type="protein sequence ID" value="KAJ7759044.1"/>
    <property type="molecule type" value="Genomic_DNA"/>
</dbReference>
<feature type="transmembrane region" description="Helical" evidence="1">
    <location>
        <begin position="20"/>
        <end position="41"/>
    </location>
</feature>
<dbReference type="Proteomes" id="UP001215598">
    <property type="component" value="Unassembled WGS sequence"/>
</dbReference>
<evidence type="ECO:0000313" key="2">
    <source>
        <dbReference type="EMBL" id="KAJ7759044.1"/>
    </source>
</evidence>
<reference evidence="2" key="1">
    <citation type="submission" date="2023-03" db="EMBL/GenBank/DDBJ databases">
        <title>Massive genome expansion in bonnet fungi (Mycena s.s.) driven by repeated elements and novel gene families across ecological guilds.</title>
        <authorList>
            <consortium name="Lawrence Berkeley National Laboratory"/>
            <person name="Harder C.B."/>
            <person name="Miyauchi S."/>
            <person name="Viragh M."/>
            <person name="Kuo A."/>
            <person name="Thoen E."/>
            <person name="Andreopoulos B."/>
            <person name="Lu D."/>
            <person name="Skrede I."/>
            <person name="Drula E."/>
            <person name="Henrissat B."/>
            <person name="Morin E."/>
            <person name="Kohler A."/>
            <person name="Barry K."/>
            <person name="LaButti K."/>
            <person name="Morin E."/>
            <person name="Salamov A."/>
            <person name="Lipzen A."/>
            <person name="Mereny Z."/>
            <person name="Hegedus B."/>
            <person name="Baldrian P."/>
            <person name="Stursova M."/>
            <person name="Weitz H."/>
            <person name="Taylor A."/>
            <person name="Grigoriev I.V."/>
            <person name="Nagy L.G."/>
            <person name="Martin F."/>
            <person name="Kauserud H."/>
        </authorList>
    </citation>
    <scope>NUCLEOTIDE SEQUENCE</scope>
    <source>
        <strain evidence="2">CBHHK182m</strain>
    </source>
</reference>
<protein>
    <submittedName>
        <fullName evidence="2">Uncharacterized protein</fullName>
    </submittedName>
</protein>
<keyword evidence="1" id="KW-1133">Transmembrane helix</keyword>
<name>A0AAD7J9H7_9AGAR</name>
<dbReference type="AlphaFoldDB" id="A0AAD7J9H7"/>